<evidence type="ECO:0000256" key="1">
    <source>
        <dbReference type="ARBA" id="ARBA00004115"/>
    </source>
</evidence>
<organism evidence="13 14">
    <name type="scientific">Rhypophila decipiens</name>
    <dbReference type="NCBI Taxonomy" id="261697"/>
    <lineage>
        <taxon>Eukaryota</taxon>
        <taxon>Fungi</taxon>
        <taxon>Dikarya</taxon>
        <taxon>Ascomycota</taxon>
        <taxon>Pezizomycotina</taxon>
        <taxon>Sordariomycetes</taxon>
        <taxon>Sordariomycetidae</taxon>
        <taxon>Sordariales</taxon>
        <taxon>Naviculisporaceae</taxon>
        <taxon>Rhypophila</taxon>
    </lineage>
</organism>
<evidence type="ECO:0000313" key="13">
    <source>
        <dbReference type="EMBL" id="KAK4212117.1"/>
    </source>
</evidence>
<comment type="caution">
    <text evidence="13">The sequence shown here is derived from an EMBL/GenBank/DDBJ whole genome shotgun (WGS) entry which is preliminary data.</text>
</comment>
<dbReference type="AlphaFoldDB" id="A0AAN6Y8N4"/>
<evidence type="ECO:0000256" key="7">
    <source>
        <dbReference type="ARBA" id="ARBA00022989"/>
    </source>
</evidence>
<evidence type="ECO:0000256" key="9">
    <source>
        <dbReference type="ARBA" id="ARBA00023316"/>
    </source>
</evidence>
<keyword evidence="8 10" id="KW-0472">Membrane</keyword>
<evidence type="ECO:0000256" key="11">
    <source>
        <dbReference type="SAM" id="SignalP"/>
    </source>
</evidence>
<dbReference type="GO" id="GO:0009272">
    <property type="term" value="P:fungal-type cell wall biogenesis"/>
    <property type="evidence" value="ECO:0007669"/>
    <property type="project" value="TreeGrafter"/>
</dbReference>
<dbReference type="GO" id="GO:0071555">
    <property type="term" value="P:cell wall organization"/>
    <property type="evidence" value="ECO:0007669"/>
    <property type="project" value="UniProtKB-KW"/>
</dbReference>
<evidence type="ECO:0000256" key="5">
    <source>
        <dbReference type="ARBA" id="ARBA00022729"/>
    </source>
</evidence>
<reference evidence="13" key="2">
    <citation type="submission" date="2023-05" db="EMBL/GenBank/DDBJ databases">
        <authorList>
            <consortium name="Lawrence Berkeley National Laboratory"/>
            <person name="Steindorff A."/>
            <person name="Hensen N."/>
            <person name="Bonometti L."/>
            <person name="Westerberg I."/>
            <person name="Brannstrom I.O."/>
            <person name="Guillou S."/>
            <person name="Cros-Aarteil S."/>
            <person name="Calhoun S."/>
            <person name="Haridas S."/>
            <person name="Kuo A."/>
            <person name="Mondo S."/>
            <person name="Pangilinan J."/>
            <person name="Riley R."/>
            <person name="Labutti K."/>
            <person name="Andreopoulos B."/>
            <person name="Lipzen A."/>
            <person name="Chen C."/>
            <person name="Yanf M."/>
            <person name="Daum C."/>
            <person name="Ng V."/>
            <person name="Clum A."/>
            <person name="Ohm R."/>
            <person name="Martin F."/>
            <person name="Silar P."/>
            <person name="Natvig D."/>
            <person name="Lalanne C."/>
            <person name="Gautier V."/>
            <person name="Ament-Velasquez S.L."/>
            <person name="Kruys A."/>
            <person name="Hutchinson M.I."/>
            <person name="Powell A.J."/>
            <person name="Barry K."/>
            <person name="Miller A.N."/>
            <person name="Grigoriev I.V."/>
            <person name="Debuchy R."/>
            <person name="Gladieux P."/>
            <person name="Thoren M.H."/>
            <person name="Johannesson H."/>
        </authorList>
    </citation>
    <scope>NUCLEOTIDE SEQUENCE</scope>
    <source>
        <strain evidence="13">PSN293</strain>
    </source>
</reference>
<gene>
    <name evidence="13" type="ORF">QBC37DRAFT_425660</name>
</gene>
<keyword evidence="9" id="KW-0961">Cell wall biogenesis/degradation</keyword>
<evidence type="ECO:0000256" key="2">
    <source>
        <dbReference type="ARBA" id="ARBA00008203"/>
    </source>
</evidence>
<feature type="chain" id="PRO_5043006706" description="Protein BIG1" evidence="11">
    <location>
        <begin position="23"/>
        <end position="286"/>
    </location>
</feature>
<dbReference type="GO" id="GO:0006078">
    <property type="term" value="P:(1-&gt;6)-beta-D-glucan biosynthetic process"/>
    <property type="evidence" value="ECO:0007669"/>
    <property type="project" value="TreeGrafter"/>
</dbReference>
<dbReference type="PANTHER" id="PTHR28285:SF1">
    <property type="entry name" value="PROTEIN BIG1"/>
    <property type="match status" value="1"/>
</dbReference>
<evidence type="ECO:0000313" key="14">
    <source>
        <dbReference type="Proteomes" id="UP001301769"/>
    </source>
</evidence>
<evidence type="ECO:0000256" key="10">
    <source>
        <dbReference type="SAM" id="Phobius"/>
    </source>
</evidence>
<keyword evidence="7 10" id="KW-1133">Transmembrane helix</keyword>
<dbReference type="EMBL" id="MU858134">
    <property type="protein sequence ID" value="KAK4212117.1"/>
    <property type="molecule type" value="Genomic_DNA"/>
</dbReference>
<dbReference type="InterPro" id="IPR046756">
    <property type="entry name" value="VAS1/VOA1_TM"/>
</dbReference>
<evidence type="ECO:0000256" key="8">
    <source>
        <dbReference type="ARBA" id="ARBA00023136"/>
    </source>
</evidence>
<reference evidence="13" key="1">
    <citation type="journal article" date="2023" name="Mol. Phylogenet. Evol.">
        <title>Genome-scale phylogeny and comparative genomics of the fungal order Sordariales.</title>
        <authorList>
            <person name="Hensen N."/>
            <person name="Bonometti L."/>
            <person name="Westerberg I."/>
            <person name="Brannstrom I.O."/>
            <person name="Guillou S."/>
            <person name="Cros-Aarteil S."/>
            <person name="Calhoun S."/>
            <person name="Haridas S."/>
            <person name="Kuo A."/>
            <person name="Mondo S."/>
            <person name="Pangilinan J."/>
            <person name="Riley R."/>
            <person name="LaButti K."/>
            <person name="Andreopoulos B."/>
            <person name="Lipzen A."/>
            <person name="Chen C."/>
            <person name="Yan M."/>
            <person name="Daum C."/>
            <person name="Ng V."/>
            <person name="Clum A."/>
            <person name="Steindorff A."/>
            <person name="Ohm R.A."/>
            <person name="Martin F."/>
            <person name="Silar P."/>
            <person name="Natvig D.O."/>
            <person name="Lalanne C."/>
            <person name="Gautier V."/>
            <person name="Ament-Velasquez S.L."/>
            <person name="Kruys A."/>
            <person name="Hutchinson M.I."/>
            <person name="Powell A.J."/>
            <person name="Barry K."/>
            <person name="Miller A.N."/>
            <person name="Grigoriev I.V."/>
            <person name="Debuchy R."/>
            <person name="Gladieux P."/>
            <person name="Hiltunen Thoren M."/>
            <person name="Johannesson H."/>
        </authorList>
    </citation>
    <scope>NUCLEOTIDE SEQUENCE</scope>
    <source>
        <strain evidence="13">PSN293</strain>
    </source>
</reference>
<name>A0AAN6Y8N4_9PEZI</name>
<dbReference type="PANTHER" id="PTHR28285">
    <property type="entry name" value="PROTEIN BIG1"/>
    <property type="match status" value="1"/>
</dbReference>
<evidence type="ECO:0000256" key="3">
    <source>
        <dbReference type="ARBA" id="ARBA00022089"/>
    </source>
</evidence>
<dbReference type="GO" id="GO:0005789">
    <property type="term" value="C:endoplasmic reticulum membrane"/>
    <property type="evidence" value="ECO:0007669"/>
    <property type="project" value="UniProtKB-SubCell"/>
</dbReference>
<keyword evidence="4 10" id="KW-0812">Transmembrane</keyword>
<keyword evidence="5 11" id="KW-0732">Signal</keyword>
<keyword evidence="6" id="KW-0256">Endoplasmic reticulum</keyword>
<comment type="similarity">
    <text evidence="2">Belongs to the BIG1 family.</text>
</comment>
<dbReference type="InterPro" id="IPR037654">
    <property type="entry name" value="Big1"/>
</dbReference>
<comment type="subcellular location">
    <subcellularLocation>
        <location evidence="1">Endoplasmic reticulum membrane</location>
        <topology evidence="1">Single-pass type I membrane protein</topology>
    </subcellularLocation>
</comment>
<dbReference type="Proteomes" id="UP001301769">
    <property type="component" value="Unassembled WGS sequence"/>
</dbReference>
<evidence type="ECO:0000256" key="4">
    <source>
        <dbReference type="ARBA" id="ARBA00022692"/>
    </source>
</evidence>
<proteinExistence type="inferred from homology"/>
<keyword evidence="14" id="KW-1185">Reference proteome</keyword>
<feature type="transmembrane region" description="Helical" evidence="10">
    <location>
        <begin position="237"/>
        <end position="260"/>
    </location>
</feature>
<evidence type="ECO:0000256" key="6">
    <source>
        <dbReference type="ARBA" id="ARBA00022824"/>
    </source>
</evidence>
<accession>A0AAN6Y8N4</accession>
<evidence type="ECO:0000259" key="12">
    <source>
        <dbReference type="Pfam" id="PF20520"/>
    </source>
</evidence>
<dbReference type="Pfam" id="PF20520">
    <property type="entry name" value="Ac45-VOA1_TM"/>
    <property type="match status" value="1"/>
</dbReference>
<feature type="signal peptide" evidence="11">
    <location>
        <begin position="1"/>
        <end position="22"/>
    </location>
</feature>
<sequence>MQLSLKAALLAAAYTSSSVVSAFSDSSPFILLSTAELKATANHLDQLQTSTQIIEAAKDVLSSCPTEKYLIVSVPNLHAADVRDATDFKMPILKRAMGEKKLHDGLSVAEVVGQVSTGPLVDYIEATCLKTAGKKVNVELVELKHLPSLGGKDSEKRGEVLGDNDREIGRLLDNMDADFSVIILSDPNEFKAYEPDFVAPMHMDLKRMLEPDTIVGRAAEKNSTKRDTRPLFEKYQFFTPGVFMSLVVLIILLSILYAGLSALGSLQVSYGAFDKEMGPAAQKKNM</sequence>
<feature type="domain" description="V-type proton ATPase subunit S1/VOA1 transmembrane" evidence="12">
    <location>
        <begin position="236"/>
        <end position="275"/>
    </location>
</feature>
<protein>
    <recommendedName>
        <fullName evidence="3">Protein BIG1</fullName>
    </recommendedName>
</protein>